<proteinExistence type="predicted"/>
<feature type="signal peptide" evidence="1">
    <location>
        <begin position="1"/>
        <end position="22"/>
    </location>
</feature>
<evidence type="ECO:0000313" key="4">
    <source>
        <dbReference type="Proteomes" id="UP000636264"/>
    </source>
</evidence>
<dbReference type="AlphaFoldDB" id="A0A916W845"/>
<organism evidence="3 4">
    <name type="scientific">Nitratireductor aestuarii</name>
    <dbReference type="NCBI Taxonomy" id="1735103"/>
    <lineage>
        <taxon>Bacteria</taxon>
        <taxon>Pseudomonadati</taxon>
        <taxon>Pseudomonadota</taxon>
        <taxon>Alphaproteobacteria</taxon>
        <taxon>Hyphomicrobiales</taxon>
        <taxon>Phyllobacteriaceae</taxon>
        <taxon>Nitratireductor</taxon>
    </lineage>
</organism>
<reference evidence="3" key="2">
    <citation type="submission" date="2020-09" db="EMBL/GenBank/DDBJ databases">
        <authorList>
            <person name="Sun Q."/>
            <person name="Zhou Y."/>
        </authorList>
    </citation>
    <scope>NUCLEOTIDE SEQUENCE</scope>
    <source>
        <strain evidence="3">CGMCC 1.15320</strain>
    </source>
</reference>
<dbReference type="PANTHER" id="PTHR38593">
    <property type="entry name" value="BLR2558 PROTEIN"/>
    <property type="match status" value="1"/>
</dbReference>
<feature type="domain" description="DUF4142" evidence="2">
    <location>
        <begin position="29"/>
        <end position="163"/>
    </location>
</feature>
<protein>
    <recommendedName>
        <fullName evidence="2">DUF4142 domain-containing protein</fullName>
    </recommendedName>
</protein>
<dbReference type="RefSeq" id="WP_188722016.1">
    <property type="nucleotide sequence ID" value="NZ_BMIF01000010.1"/>
</dbReference>
<reference evidence="3" key="1">
    <citation type="journal article" date="2014" name="Int. J. Syst. Evol. Microbiol.">
        <title>Complete genome sequence of Corynebacterium casei LMG S-19264T (=DSM 44701T), isolated from a smear-ripened cheese.</title>
        <authorList>
            <consortium name="US DOE Joint Genome Institute (JGI-PGF)"/>
            <person name="Walter F."/>
            <person name="Albersmeier A."/>
            <person name="Kalinowski J."/>
            <person name="Ruckert C."/>
        </authorList>
    </citation>
    <scope>NUCLEOTIDE SEQUENCE</scope>
    <source>
        <strain evidence="3">CGMCC 1.15320</strain>
    </source>
</reference>
<dbReference type="InterPro" id="IPR012347">
    <property type="entry name" value="Ferritin-like"/>
</dbReference>
<evidence type="ECO:0000259" key="2">
    <source>
        <dbReference type="Pfam" id="PF13628"/>
    </source>
</evidence>
<dbReference type="PANTHER" id="PTHR38593:SF1">
    <property type="entry name" value="BLR2558 PROTEIN"/>
    <property type="match status" value="1"/>
</dbReference>
<sequence length="167" mass="17918">MKPIRLLAASALFGSIATFAWAQSQVMSGQDFAAAAASSDMFEIQSSQLALEKAQNDSVKEFAQMMIDDHTKASEELKAAAEKDGVTVPTEMDEKHKAQLEQLNSAPTESFDAAYVTAQQAAHEEGVTLMTSFAESGQEAALKAHAAKTAPIIQTHLEHVQKLQAPQ</sequence>
<keyword evidence="1" id="KW-0732">Signal</keyword>
<keyword evidence="4" id="KW-1185">Reference proteome</keyword>
<dbReference type="Proteomes" id="UP000636264">
    <property type="component" value="Unassembled WGS sequence"/>
</dbReference>
<dbReference type="EMBL" id="BMIF01000010">
    <property type="protein sequence ID" value="GGA74843.1"/>
    <property type="molecule type" value="Genomic_DNA"/>
</dbReference>
<dbReference type="InterPro" id="IPR025419">
    <property type="entry name" value="DUF4142"/>
</dbReference>
<name>A0A916W845_9HYPH</name>
<accession>A0A916W845</accession>
<dbReference type="Gene3D" id="1.20.1260.10">
    <property type="match status" value="1"/>
</dbReference>
<gene>
    <name evidence="3" type="ORF">GCM10011385_31080</name>
</gene>
<dbReference type="Pfam" id="PF13628">
    <property type="entry name" value="DUF4142"/>
    <property type="match status" value="1"/>
</dbReference>
<evidence type="ECO:0000256" key="1">
    <source>
        <dbReference type="SAM" id="SignalP"/>
    </source>
</evidence>
<feature type="chain" id="PRO_5036674197" description="DUF4142 domain-containing protein" evidence="1">
    <location>
        <begin position="23"/>
        <end position="167"/>
    </location>
</feature>
<comment type="caution">
    <text evidence="3">The sequence shown here is derived from an EMBL/GenBank/DDBJ whole genome shotgun (WGS) entry which is preliminary data.</text>
</comment>
<evidence type="ECO:0000313" key="3">
    <source>
        <dbReference type="EMBL" id="GGA74843.1"/>
    </source>
</evidence>